<feature type="transmembrane region" description="Helical" evidence="1">
    <location>
        <begin position="305"/>
        <end position="324"/>
    </location>
</feature>
<keyword evidence="3" id="KW-1185">Reference proteome</keyword>
<feature type="transmembrane region" description="Helical" evidence="1">
    <location>
        <begin position="224"/>
        <end position="242"/>
    </location>
</feature>
<evidence type="ECO:0008006" key="4">
    <source>
        <dbReference type="Google" id="ProtNLM"/>
    </source>
</evidence>
<reference evidence="2 3" key="1">
    <citation type="submission" date="2019-08" db="EMBL/GenBank/DDBJ databases">
        <title>In-depth cultivation of the pig gut microbiome towards novel bacterial diversity and tailored functional studies.</title>
        <authorList>
            <person name="Wylensek D."/>
            <person name="Hitch T.C.A."/>
            <person name="Clavel T."/>
        </authorList>
    </citation>
    <scope>NUCLEOTIDE SEQUENCE [LARGE SCALE GENOMIC DNA]</scope>
    <source>
        <strain evidence="2 3">MUC/MUC-530-WT-4D</strain>
    </source>
</reference>
<dbReference type="EMBL" id="VUNI01000001">
    <property type="protein sequence ID" value="MST73604.1"/>
    <property type="molecule type" value="Genomic_DNA"/>
</dbReference>
<dbReference type="InterPro" id="IPR014194">
    <property type="entry name" value="Spore_III_AE"/>
</dbReference>
<feature type="transmembrane region" description="Helical" evidence="1">
    <location>
        <begin position="192"/>
        <end position="212"/>
    </location>
</feature>
<gene>
    <name evidence="2" type="ORF">FYJ75_00960</name>
</gene>
<protein>
    <recommendedName>
        <fullName evidence="4">Stage III sporulation protein AE</fullName>
    </recommendedName>
</protein>
<sequence length="409" mass="45176">MSGKRKVWLILLLCLMCLGIEMPAKEICYAADTREETQKELETESEQQYLDEILKHLDFSKADAFTGQQLPEKYSFSGLVEDLINEYKISFDANGSGQKEHDWLLDIGTYVLDLFFYEIAAARPMFVQMLLLAILFAVTNRVCMTCSGYVSNMSFLVVYGAMMLLLMQSFLLLHQVLQDGMQMVIDFLEALVPAYATTLMLSGNAASAGIFYEMTFGMVLLLESALKLFLVPAIHVFVLLEFVDHLFEEEKLSKLAELIESGIGICIKIAVGSVIGISTVQSFLTTAKDRLSGNMILKSVSMLPGVGNTIGSAGEIVLGCGILIKNSVGVAAVIVLLVVCLLPLVKIFSFTFLYRLIVALLQPVADQRLVECVHGVARGSTLYLKIMVNTMLLFMIVISMVTTSTSFIY</sequence>
<feature type="transmembrane region" description="Helical" evidence="1">
    <location>
        <begin position="114"/>
        <end position="138"/>
    </location>
</feature>
<feature type="transmembrane region" description="Helical" evidence="1">
    <location>
        <begin position="382"/>
        <end position="408"/>
    </location>
</feature>
<evidence type="ECO:0000313" key="3">
    <source>
        <dbReference type="Proteomes" id="UP000474024"/>
    </source>
</evidence>
<proteinExistence type="predicted"/>
<dbReference type="RefSeq" id="WP_154427921.1">
    <property type="nucleotide sequence ID" value="NZ_VUNI01000001.1"/>
</dbReference>
<feature type="transmembrane region" description="Helical" evidence="1">
    <location>
        <begin position="150"/>
        <end position="172"/>
    </location>
</feature>
<keyword evidence="1" id="KW-0812">Transmembrane</keyword>
<name>A0A6L5YMB6_9FIRM</name>
<feature type="transmembrane region" description="Helical" evidence="1">
    <location>
        <begin position="262"/>
        <end position="284"/>
    </location>
</feature>
<evidence type="ECO:0000313" key="2">
    <source>
        <dbReference type="EMBL" id="MST73604.1"/>
    </source>
</evidence>
<dbReference type="Pfam" id="PF09546">
    <property type="entry name" value="Spore_III_AE"/>
    <property type="match status" value="1"/>
</dbReference>
<keyword evidence="1" id="KW-0472">Membrane</keyword>
<dbReference type="Proteomes" id="UP000474024">
    <property type="component" value="Unassembled WGS sequence"/>
</dbReference>
<keyword evidence="1" id="KW-1133">Transmembrane helix</keyword>
<comment type="caution">
    <text evidence="2">The sequence shown here is derived from an EMBL/GenBank/DDBJ whole genome shotgun (WGS) entry which is preliminary data.</text>
</comment>
<dbReference type="AlphaFoldDB" id="A0A6L5YMB6"/>
<feature type="transmembrane region" description="Helical" evidence="1">
    <location>
        <begin position="330"/>
        <end position="361"/>
    </location>
</feature>
<evidence type="ECO:0000256" key="1">
    <source>
        <dbReference type="SAM" id="Phobius"/>
    </source>
</evidence>
<organism evidence="2 3">
    <name type="scientific">Roseburia porci</name>
    <dbReference type="NCBI Taxonomy" id="2605790"/>
    <lineage>
        <taxon>Bacteria</taxon>
        <taxon>Bacillati</taxon>
        <taxon>Bacillota</taxon>
        <taxon>Clostridia</taxon>
        <taxon>Lachnospirales</taxon>
        <taxon>Lachnospiraceae</taxon>
        <taxon>Roseburia</taxon>
    </lineage>
</organism>
<accession>A0A6L5YMB6</accession>